<dbReference type="CDD" id="cd00009">
    <property type="entry name" value="AAA"/>
    <property type="match status" value="1"/>
</dbReference>
<dbReference type="InterPro" id="IPR058031">
    <property type="entry name" value="AAA_lid_NorR"/>
</dbReference>
<evidence type="ECO:0000313" key="7">
    <source>
        <dbReference type="EMBL" id="ERI75576.1"/>
    </source>
</evidence>
<dbReference type="PROSITE" id="PS00688">
    <property type="entry name" value="SIGMA54_INTERACT_3"/>
    <property type="match status" value="1"/>
</dbReference>
<dbReference type="InterPro" id="IPR002197">
    <property type="entry name" value="HTH_Fis"/>
</dbReference>
<feature type="domain" description="Sigma-54 factor interaction" evidence="6">
    <location>
        <begin position="165"/>
        <end position="393"/>
    </location>
</feature>
<keyword evidence="4" id="KW-0238">DNA-binding</keyword>
<sequence length="480" mass="53709">MQRNGERGGGIMELMKKLFHGKGYIDGITIINLEGEILFTAKLNNKLSSQEEPYELVGQKFLDVYENLDPKTSTTIKAMELGLPVYIENQLLKAQGKEEIRITSLSIPIKSGKQIVGAIDLSMQESEEELEQNSERVELSYSSFPVSSSGKLVNRNTAFFTIADIIAVDEKMKKAREYISVVAACDLPVMICGETGTGKEVFAQAIHNTSARRDKPFIAQNCAALPDTLLESILFGTSKGAFTGATENKGLFELADGGTLFLDEINSMPIHLQSKLLRVLQDGHFRSLGAREAKSVDVKIIAAINTEPLKAIEEGQLRRDIYYRLSMMSITIPPLRERKKDIAHFVKFYVNKHNDTFNKNVQYVSKELLARLEEYDWPGNVRELEHIIVYGMSMVGENSNMLKFEDIEDKFCEMKSSVKKEAEEGDTLCPSLRDAVGEYERGIIARTMAVTAGNISEAAKILDVPRQTLQRKVKQYGILL</sequence>
<dbReference type="Gene3D" id="3.40.50.300">
    <property type="entry name" value="P-loop containing nucleotide triphosphate hydrolases"/>
    <property type="match status" value="1"/>
</dbReference>
<dbReference type="InterPro" id="IPR027417">
    <property type="entry name" value="P-loop_NTPase"/>
</dbReference>
<protein>
    <submittedName>
        <fullName evidence="7">Arginine utilization regulatory protein RocR</fullName>
    </submittedName>
</protein>
<dbReference type="GO" id="GO:0005524">
    <property type="term" value="F:ATP binding"/>
    <property type="evidence" value="ECO:0007669"/>
    <property type="project" value="UniProtKB-KW"/>
</dbReference>
<reference evidence="7 8" key="1">
    <citation type="submission" date="2013-07" db="EMBL/GenBank/DDBJ databases">
        <authorList>
            <person name="Weinstock G."/>
            <person name="Sodergren E."/>
            <person name="Wylie T."/>
            <person name="Fulton L."/>
            <person name="Fulton R."/>
            <person name="Fronick C."/>
            <person name="O'Laughlin M."/>
            <person name="Godfrey J."/>
            <person name="Miner T."/>
            <person name="Herter B."/>
            <person name="Appelbaum E."/>
            <person name="Cordes M."/>
            <person name="Lek S."/>
            <person name="Wollam A."/>
            <person name="Pepin K.H."/>
            <person name="Palsikar V.B."/>
            <person name="Mitreva M."/>
            <person name="Wilson R.K."/>
        </authorList>
    </citation>
    <scope>NUCLEOTIDE SEQUENCE [LARGE SCALE GENOMIC DNA]</scope>
    <source>
        <strain evidence="7 8">ATCC 14940</strain>
    </source>
</reference>
<dbReference type="GO" id="GO:0003677">
    <property type="term" value="F:DNA binding"/>
    <property type="evidence" value="ECO:0007669"/>
    <property type="project" value="UniProtKB-KW"/>
</dbReference>
<dbReference type="Gene3D" id="1.10.10.60">
    <property type="entry name" value="Homeodomain-like"/>
    <property type="match status" value="1"/>
</dbReference>
<dbReference type="Pfam" id="PF02954">
    <property type="entry name" value="HTH_8"/>
    <property type="match status" value="1"/>
</dbReference>
<evidence type="ECO:0000256" key="5">
    <source>
        <dbReference type="ARBA" id="ARBA00023163"/>
    </source>
</evidence>
<dbReference type="PRINTS" id="PR01590">
    <property type="entry name" value="HTHFIS"/>
</dbReference>
<dbReference type="PROSITE" id="PS00676">
    <property type="entry name" value="SIGMA54_INTERACT_2"/>
    <property type="match status" value="1"/>
</dbReference>
<proteinExistence type="predicted"/>
<dbReference type="AlphaFoldDB" id="A0ABC9TVE4"/>
<keyword evidence="2" id="KW-0067">ATP-binding</keyword>
<dbReference type="SUPFAM" id="SSF52540">
    <property type="entry name" value="P-loop containing nucleoside triphosphate hydrolases"/>
    <property type="match status" value="1"/>
</dbReference>
<name>A0ABC9TVE4_CLOSY</name>
<dbReference type="InterPro" id="IPR025662">
    <property type="entry name" value="Sigma_54_int_dom_ATP-bd_1"/>
</dbReference>
<dbReference type="PROSITE" id="PS00675">
    <property type="entry name" value="SIGMA54_INTERACT_1"/>
    <property type="match status" value="1"/>
</dbReference>
<dbReference type="SUPFAM" id="SSF46689">
    <property type="entry name" value="Homeodomain-like"/>
    <property type="match status" value="1"/>
</dbReference>
<organism evidence="7 8">
    <name type="scientific">[Clostridium] symbiosum ATCC 14940</name>
    <dbReference type="NCBI Taxonomy" id="411472"/>
    <lineage>
        <taxon>Bacteria</taxon>
        <taxon>Bacillati</taxon>
        <taxon>Bacillota</taxon>
        <taxon>Clostridia</taxon>
        <taxon>Lachnospirales</taxon>
        <taxon>Lachnospiraceae</taxon>
        <taxon>Otoolea</taxon>
    </lineage>
</organism>
<keyword evidence="3" id="KW-0805">Transcription regulation</keyword>
<dbReference type="Pfam" id="PF25601">
    <property type="entry name" value="AAA_lid_14"/>
    <property type="match status" value="1"/>
</dbReference>
<dbReference type="InterPro" id="IPR009057">
    <property type="entry name" value="Homeodomain-like_sf"/>
</dbReference>
<dbReference type="Gene3D" id="1.10.8.60">
    <property type="match status" value="1"/>
</dbReference>
<dbReference type="FunFam" id="3.40.50.300:FF:000006">
    <property type="entry name" value="DNA-binding transcriptional regulator NtrC"/>
    <property type="match status" value="1"/>
</dbReference>
<evidence type="ECO:0000256" key="4">
    <source>
        <dbReference type="ARBA" id="ARBA00023125"/>
    </source>
</evidence>
<evidence type="ECO:0000313" key="8">
    <source>
        <dbReference type="Proteomes" id="UP000016491"/>
    </source>
</evidence>
<dbReference type="Pfam" id="PF00158">
    <property type="entry name" value="Sigma54_activat"/>
    <property type="match status" value="1"/>
</dbReference>
<dbReference type="SMART" id="SM00382">
    <property type="entry name" value="AAA"/>
    <property type="match status" value="1"/>
</dbReference>
<dbReference type="InterPro" id="IPR003593">
    <property type="entry name" value="AAA+_ATPase"/>
</dbReference>
<keyword evidence="5" id="KW-0804">Transcription</keyword>
<dbReference type="EMBL" id="AWSU01000242">
    <property type="protein sequence ID" value="ERI75576.1"/>
    <property type="molecule type" value="Genomic_DNA"/>
</dbReference>
<dbReference type="PANTHER" id="PTHR32071">
    <property type="entry name" value="TRANSCRIPTIONAL REGULATORY PROTEIN"/>
    <property type="match status" value="1"/>
</dbReference>
<evidence type="ECO:0000256" key="3">
    <source>
        <dbReference type="ARBA" id="ARBA00023015"/>
    </source>
</evidence>
<accession>A0ABC9TVE4</accession>
<dbReference type="InterPro" id="IPR025944">
    <property type="entry name" value="Sigma_54_int_dom_CS"/>
</dbReference>
<dbReference type="InterPro" id="IPR025943">
    <property type="entry name" value="Sigma_54_int_dom_ATP-bd_2"/>
</dbReference>
<dbReference type="PROSITE" id="PS50045">
    <property type="entry name" value="SIGMA54_INTERACT_4"/>
    <property type="match status" value="1"/>
</dbReference>
<evidence type="ECO:0000259" key="6">
    <source>
        <dbReference type="PROSITE" id="PS50045"/>
    </source>
</evidence>
<comment type="caution">
    <text evidence="7">The sequence shown here is derived from an EMBL/GenBank/DDBJ whole genome shotgun (WGS) entry which is preliminary data.</text>
</comment>
<dbReference type="Proteomes" id="UP000016491">
    <property type="component" value="Unassembled WGS sequence"/>
</dbReference>
<gene>
    <name evidence="7" type="ORF">CLOSYM_03138</name>
</gene>
<evidence type="ECO:0000256" key="1">
    <source>
        <dbReference type="ARBA" id="ARBA00022741"/>
    </source>
</evidence>
<evidence type="ECO:0000256" key="2">
    <source>
        <dbReference type="ARBA" id="ARBA00022840"/>
    </source>
</evidence>
<dbReference type="InterPro" id="IPR002078">
    <property type="entry name" value="Sigma_54_int"/>
</dbReference>
<keyword evidence="1" id="KW-0547">Nucleotide-binding</keyword>